<proteinExistence type="predicted"/>
<name>A0A5E4QIS2_9NEOP</name>
<evidence type="ECO:0000313" key="1">
    <source>
        <dbReference type="EMBL" id="VVC97443.1"/>
    </source>
</evidence>
<dbReference type="EMBL" id="FZQP02003190">
    <property type="protein sequence ID" value="VVC97443.1"/>
    <property type="molecule type" value="Genomic_DNA"/>
</dbReference>
<accession>A0A5E4QIS2</accession>
<protein>
    <submittedName>
        <fullName evidence="1">Uncharacterized protein</fullName>
    </submittedName>
</protein>
<dbReference type="AlphaFoldDB" id="A0A5E4QIS2"/>
<reference evidence="1 2" key="1">
    <citation type="submission" date="2017-07" db="EMBL/GenBank/DDBJ databases">
        <authorList>
            <person name="Talla V."/>
            <person name="Backstrom N."/>
        </authorList>
    </citation>
    <scope>NUCLEOTIDE SEQUENCE [LARGE SCALE GENOMIC DNA]</scope>
</reference>
<evidence type="ECO:0000313" key="2">
    <source>
        <dbReference type="Proteomes" id="UP000324832"/>
    </source>
</evidence>
<dbReference type="Proteomes" id="UP000324832">
    <property type="component" value="Unassembled WGS sequence"/>
</dbReference>
<sequence length="297" mass="34199">MGTQKPGEWANTLISRFEEQLPYKTGAQSLHSRINEEQCKACLVQISRHRFSLVISGLTKILQRVNEMPTLTSCIPRPLTEIEKGYHDTLVIVLDTLEICLSSQPKDTAKYDEAMNVKILLKEVCQFIDENPDYTDIELIQYINIDVLRLIRLFTGQLLRKQEISRRHVAATNHATYIKPHLELVTDCFVSLFRIMPHTNDALKVCLNLNSNTFYHTVIGYISHTTLRLLSLKTKESKIEEIPVYRTLLLYLVRLIHADPMLMLSFPSGVQHQSKAYPATDWQLSRGVTLAKRRPHM</sequence>
<gene>
    <name evidence="1" type="ORF">LSINAPIS_LOCUS8716</name>
</gene>
<organism evidence="1 2">
    <name type="scientific">Leptidea sinapis</name>
    <dbReference type="NCBI Taxonomy" id="189913"/>
    <lineage>
        <taxon>Eukaryota</taxon>
        <taxon>Metazoa</taxon>
        <taxon>Ecdysozoa</taxon>
        <taxon>Arthropoda</taxon>
        <taxon>Hexapoda</taxon>
        <taxon>Insecta</taxon>
        <taxon>Pterygota</taxon>
        <taxon>Neoptera</taxon>
        <taxon>Endopterygota</taxon>
        <taxon>Lepidoptera</taxon>
        <taxon>Glossata</taxon>
        <taxon>Ditrysia</taxon>
        <taxon>Papilionoidea</taxon>
        <taxon>Pieridae</taxon>
        <taxon>Dismorphiinae</taxon>
        <taxon>Leptidea</taxon>
    </lineage>
</organism>
<keyword evidence="2" id="KW-1185">Reference proteome</keyword>